<evidence type="ECO:0000313" key="2">
    <source>
        <dbReference type="EMBL" id="SVC26293.1"/>
    </source>
</evidence>
<feature type="compositionally biased region" description="Basic and acidic residues" evidence="1">
    <location>
        <begin position="119"/>
        <end position="128"/>
    </location>
</feature>
<sequence length="163" mass="17080">MLGKKNNGAAASGQTLNTIIGRGTVFEGVMKVDNSVRIDGIFKGELSCSGTLTISQSGEAYALLEGKDIYVNGIVRGTVRADKVRLDNQARFIGDVCTNALAVSEGAVFHGSSAMEMADEVKDPEKAQKAQKATVLPLEGKSKGADPLTKSLERAPADDTHVA</sequence>
<evidence type="ECO:0008006" key="3">
    <source>
        <dbReference type="Google" id="ProtNLM"/>
    </source>
</evidence>
<proteinExistence type="predicted"/>
<dbReference type="PANTHER" id="PTHR35024:SF4">
    <property type="entry name" value="POLYMER-FORMING CYTOSKELETAL PROTEIN"/>
    <property type="match status" value="1"/>
</dbReference>
<organism evidence="2">
    <name type="scientific">marine metagenome</name>
    <dbReference type="NCBI Taxonomy" id="408172"/>
    <lineage>
        <taxon>unclassified sequences</taxon>
        <taxon>metagenomes</taxon>
        <taxon>ecological metagenomes</taxon>
    </lineage>
</organism>
<feature type="compositionally biased region" description="Basic and acidic residues" evidence="1">
    <location>
        <begin position="151"/>
        <end position="163"/>
    </location>
</feature>
<feature type="region of interest" description="Disordered" evidence="1">
    <location>
        <begin position="119"/>
        <end position="163"/>
    </location>
</feature>
<dbReference type="EMBL" id="UINC01081962">
    <property type="protein sequence ID" value="SVC26293.1"/>
    <property type="molecule type" value="Genomic_DNA"/>
</dbReference>
<reference evidence="2" key="1">
    <citation type="submission" date="2018-05" db="EMBL/GenBank/DDBJ databases">
        <authorList>
            <person name="Lanie J.A."/>
            <person name="Ng W.-L."/>
            <person name="Kazmierczak K.M."/>
            <person name="Andrzejewski T.M."/>
            <person name="Davidsen T.M."/>
            <person name="Wayne K.J."/>
            <person name="Tettelin H."/>
            <person name="Glass J.I."/>
            <person name="Rusch D."/>
            <person name="Podicherti R."/>
            <person name="Tsui H.-C.T."/>
            <person name="Winkler M.E."/>
        </authorList>
    </citation>
    <scope>NUCLEOTIDE SEQUENCE</scope>
</reference>
<dbReference type="AlphaFoldDB" id="A0A382KS30"/>
<protein>
    <recommendedName>
        <fullName evidence="3">Polymer-forming cytoskeletal protein</fullName>
    </recommendedName>
</protein>
<dbReference type="PANTHER" id="PTHR35024">
    <property type="entry name" value="HYPOTHETICAL CYTOSOLIC PROTEIN"/>
    <property type="match status" value="1"/>
</dbReference>
<evidence type="ECO:0000256" key="1">
    <source>
        <dbReference type="SAM" id="MobiDB-lite"/>
    </source>
</evidence>
<dbReference type="Pfam" id="PF04519">
    <property type="entry name" value="Bactofilin"/>
    <property type="match status" value="1"/>
</dbReference>
<name>A0A382KS30_9ZZZZ</name>
<accession>A0A382KS30</accession>
<gene>
    <name evidence="2" type="ORF">METZ01_LOCUS279147</name>
</gene>
<feature type="non-terminal residue" evidence="2">
    <location>
        <position position="163"/>
    </location>
</feature>
<dbReference type="InterPro" id="IPR007607">
    <property type="entry name" value="BacA/B"/>
</dbReference>